<keyword evidence="2" id="KW-1185">Reference proteome</keyword>
<dbReference type="PROSITE" id="PS50021">
    <property type="entry name" value="CH"/>
    <property type="match status" value="1"/>
</dbReference>
<dbReference type="Gene3D" id="1.10.418.10">
    <property type="entry name" value="Calponin-like domain"/>
    <property type="match status" value="1"/>
</dbReference>
<comment type="caution">
    <text evidence="1">The sequence shown here is derived from an EMBL/GenBank/DDBJ whole genome shotgun (WGS) entry which is preliminary data.</text>
</comment>
<dbReference type="AlphaFoldDB" id="A0A7D9E3K1"/>
<dbReference type="GO" id="GO:0015629">
    <property type="term" value="C:actin cytoskeleton"/>
    <property type="evidence" value="ECO:0007669"/>
    <property type="project" value="TreeGrafter"/>
</dbReference>
<dbReference type="GO" id="GO:0051015">
    <property type="term" value="F:actin filament binding"/>
    <property type="evidence" value="ECO:0007669"/>
    <property type="project" value="TreeGrafter"/>
</dbReference>
<proteinExistence type="predicted"/>
<dbReference type="PANTHER" id="PTHR47385:SF14">
    <property type="entry name" value="TRANSGELIN"/>
    <property type="match status" value="1"/>
</dbReference>
<sequence>MASRATPSGIALDIRRKLEASYDIDGELNARLWIEDVTGILMDDPPADVESLEQLNEWRINHRVLGPREFARVLKDGIFLCKLVNTLEPGTIRKIHEENLTRFKMTENIFNFLTAAKKWGCTEQDLFQTIDLYEERNMNQVLNGIYAVARKIQDRIKDEQFPTLGPKEAKYNPRHFTEEQLTRGKHVCALRFHRQMTGLLPCILFCLLALSNGMKNVTNAYVRRLTDPKLNANKRTLPAASCPAIQIENAAPIRVENFPPKTGTWTYPIYCKPGYSLMGPCRMVCRENAGGTMAFAPPYGLETPTCVKDYASSQFKCNYLSSVCPLVWDNVPEPTQPPIAISRIFCGQITTASANQVQVFGFGASMYATEAAGNLCLYKGGIKDNPCYIVKGQRMVPIAKGNDLPAITYLGNLDGYEALSGKEDPYIGKLSRQVPYYLFPPDVSPSNLVSSLREYLSTCVKRQGQVLLKCTQITFLASSTNGYDILIGGQPVVNGISDAFPLPPGKTCHGQSCCCDLNPAASG</sequence>
<reference evidence="1" key="1">
    <citation type="submission" date="2020-04" db="EMBL/GenBank/DDBJ databases">
        <authorList>
            <person name="Alioto T."/>
            <person name="Alioto T."/>
            <person name="Gomez Garrido J."/>
        </authorList>
    </citation>
    <scope>NUCLEOTIDE SEQUENCE</scope>
    <source>
        <strain evidence="1">A484AB</strain>
    </source>
</reference>
<dbReference type="EMBL" id="CACRXK020003940">
    <property type="protein sequence ID" value="CAB4000834.1"/>
    <property type="molecule type" value="Genomic_DNA"/>
</dbReference>
<dbReference type="Proteomes" id="UP001152795">
    <property type="component" value="Unassembled WGS sequence"/>
</dbReference>
<protein>
    <submittedName>
        <fullName evidence="1">Muscle-specific 20</fullName>
    </submittedName>
</protein>
<organism evidence="1 2">
    <name type="scientific">Paramuricea clavata</name>
    <name type="common">Red gorgonian</name>
    <name type="synonym">Violescent sea-whip</name>
    <dbReference type="NCBI Taxonomy" id="317549"/>
    <lineage>
        <taxon>Eukaryota</taxon>
        <taxon>Metazoa</taxon>
        <taxon>Cnidaria</taxon>
        <taxon>Anthozoa</taxon>
        <taxon>Octocorallia</taxon>
        <taxon>Malacalcyonacea</taxon>
        <taxon>Plexauridae</taxon>
        <taxon>Paramuricea</taxon>
    </lineage>
</organism>
<dbReference type="GO" id="GO:0007015">
    <property type="term" value="P:actin filament organization"/>
    <property type="evidence" value="ECO:0007669"/>
    <property type="project" value="TreeGrafter"/>
</dbReference>
<dbReference type="SMART" id="SM00033">
    <property type="entry name" value="CH"/>
    <property type="match status" value="1"/>
</dbReference>
<dbReference type="SUPFAM" id="SSF47576">
    <property type="entry name" value="Calponin-homology domain, CH-domain"/>
    <property type="match status" value="1"/>
</dbReference>
<gene>
    <name evidence="1" type="ORF">PACLA_8A015565</name>
</gene>
<accession>A0A7D9E3K1</accession>
<name>A0A7D9E3K1_PARCT</name>
<dbReference type="PANTHER" id="PTHR47385">
    <property type="entry name" value="CALPONIN"/>
    <property type="match status" value="1"/>
</dbReference>
<dbReference type="InterPro" id="IPR050606">
    <property type="entry name" value="Calponin-like"/>
</dbReference>
<dbReference type="OrthoDB" id="21595at2759"/>
<dbReference type="InterPro" id="IPR001715">
    <property type="entry name" value="CH_dom"/>
</dbReference>
<dbReference type="InterPro" id="IPR036872">
    <property type="entry name" value="CH_dom_sf"/>
</dbReference>
<evidence type="ECO:0000313" key="1">
    <source>
        <dbReference type="EMBL" id="CAB4000834.1"/>
    </source>
</evidence>
<dbReference type="Pfam" id="PF00307">
    <property type="entry name" value="CH"/>
    <property type="match status" value="1"/>
</dbReference>
<evidence type="ECO:0000313" key="2">
    <source>
        <dbReference type="Proteomes" id="UP001152795"/>
    </source>
</evidence>